<feature type="domain" description="DUF4097" evidence="1">
    <location>
        <begin position="57"/>
        <end position="297"/>
    </location>
</feature>
<name>U2MR75_TRESO</name>
<proteinExistence type="predicted"/>
<evidence type="ECO:0000313" key="2">
    <source>
        <dbReference type="EMBL" id="ERF60216.1"/>
    </source>
</evidence>
<dbReference type="EMBL" id="AVQI01000028">
    <property type="protein sequence ID" value="ERK04140.1"/>
    <property type="molecule type" value="Genomic_DNA"/>
</dbReference>
<dbReference type="RefSeq" id="WP_021330615.1">
    <property type="nucleotide sequence ID" value="NZ_AUZJ01000043.1"/>
</dbReference>
<reference evidence="4 5" key="1">
    <citation type="submission" date="2013-08" db="EMBL/GenBank/DDBJ databases">
        <authorList>
            <person name="Durkin A.S."/>
            <person name="Haft D.R."/>
            <person name="McCorrison J."/>
            <person name="Torralba M."/>
            <person name="Gillis M."/>
            <person name="Haft D.H."/>
            <person name="Methe B."/>
            <person name="Sutton G."/>
            <person name="Nelson K.E."/>
        </authorList>
    </citation>
    <scope>NUCLEOTIDE SEQUENCE [LARGE SCALE GENOMIC DNA]</scope>
    <source>
        <strain evidence="3 5">ATCC 35536</strain>
        <strain evidence="2 4">VPI DR56BR1116</strain>
    </source>
</reference>
<evidence type="ECO:0000259" key="1">
    <source>
        <dbReference type="Pfam" id="PF13349"/>
    </source>
</evidence>
<dbReference type="Pfam" id="PF13349">
    <property type="entry name" value="DUF4097"/>
    <property type="match status" value="1"/>
</dbReference>
<protein>
    <submittedName>
        <fullName evidence="2">PF13345 domain protein</fullName>
    </submittedName>
</protein>
<dbReference type="Proteomes" id="UP000016646">
    <property type="component" value="Unassembled WGS sequence"/>
</dbReference>
<gene>
    <name evidence="3" type="ORF">HMPREF0860_1535</name>
    <name evidence="2" type="ORF">HMPREF1325_2487</name>
</gene>
<sequence>MDHHAKTAVAIIATLVIAVGAEILLISRSDGGTTEKPAKSGKEKAKTETVFFQSDRISEIKADVSSCDLKFSQWDEGRIELAITSDRKQNDRPYAILKDNAVVIAEDRQEHTMLDRTEIDIKVPRTMPIEINNFFISVKTTSGAVSVSGFTCGVFDVKTSGGKIVFDECSFTALSLASETGMIVCGDTDAKSVHIAAAKGRINYSGSCDYIDAASQKGGINFSAKTMMSEASFSCGSGSVNIALPENEGYMLEYAAPDGKVKDAFTNTDAKGNGSVRYKNDAVSIKVKTESGNINITRSPSSAR</sequence>
<dbReference type="EMBL" id="AUZJ01000043">
    <property type="protein sequence ID" value="ERF60216.1"/>
    <property type="molecule type" value="Genomic_DNA"/>
</dbReference>
<dbReference type="Gene3D" id="2.160.20.120">
    <property type="match status" value="1"/>
</dbReference>
<evidence type="ECO:0000313" key="5">
    <source>
        <dbReference type="Proteomes" id="UP000016646"/>
    </source>
</evidence>
<dbReference type="InterPro" id="IPR025164">
    <property type="entry name" value="Toastrack_DUF4097"/>
</dbReference>
<comment type="caution">
    <text evidence="2">The sequence shown here is derived from an EMBL/GenBank/DDBJ whole genome shotgun (WGS) entry which is preliminary data.</text>
</comment>
<accession>U2MR75</accession>
<dbReference type="PATRIC" id="fig|1125725.3.peg.1661"/>
<evidence type="ECO:0000313" key="3">
    <source>
        <dbReference type="EMBL" id="ERK04140.1"/>
    </source>
</evidence>
<keyword evidence="5" id="KW-1185">Reference proteome</keyword>
<organism evidence="2 4">
    <name type="scientific">Treponema socranskii subsp. socranskii VPI DR56BR1116 = ATCC 35536</name>
    <dbReference type="NCBI Taxonomy" id="1125725"/>
    <lineage>
        <taxon>Bacteria</taxon>
        <taxon>Pseudomonadati</taxon>
        <taxon>Spirochaetota</taxon>
        <taxon>Spirochaetia</taxon>
        <taxon>Spirochaetales</taxon>
        <taxon>Treponemataceae</taxon>
        <taxon>Treponema</taxon>
    </lineage>
</organism>
<dbReference type="Proteomes" id="UP000016412">
    <property type="component" value="Unassembled WGS sequence"/>
</dbReference>
<evidence type="ECO:0000313" key="4">
    <source>
        <dbReference type="Proteomes" id="UP000016412"/>
    </source>
</evidence>
<dbReference type="AlphaFoldDB" id="U2MR75"/>